<dbReference type="EMBL" id="JAUSUO010000001">
    <property type="protein sequence ID" value="MDQ0341226.1"/>
    <property type="molecule type" value="Genomic_DNA"/>
</dbReference>
<dbReference type="InterPro" id="IPR050900">
    <property type="entry name" value="Transposase_IS3/IS150/IS904"/>
</dbReference>
<dbReference type="PROSITE" id="PS50994">
    <property type="entry name" value="INTEGRASE"/>
    <property type="match status" value="1"/>
</dbReference>
<organism evidence="2 3">
    <name type="scientific">Lederbergia wuyishanensis</name>
    <dbReference type="NCBI Taxonomy" id="1347903"/>
    <lineage>
        <taxon>Bacteria</taxon>
        <taxon>Bacillati</taxon>
        <taxon>Bacillota</taxon>
        <taxon>Bacilli</taxon>
        <taxon>Bacillales</taxon>
        <taxon>Bacillaceae</taxon>
        <taxon>Lederbergia</taxon>
    </lineage>
</organism>
<reference evidence="2 3" key="1">
    <citation type="submission" date="2023-07" db="EMBL/GenBank/DDBJ databases">
        <title>Genomic Encyclopedia of Type Strains, Phase IV (KMG-IV): sequencing the most valuable type-strain genomes for metagenomic binning, comparative biology and taxonomic classification.</title>
        <authorList>
            <person name="Goeker M."/>
        </authorList>
    </citation>
    <scope>NUCLEOTIDE SEQUENCE [LARGE SCALE GENOMIC DNA]</scope>
    <source>
        <strain evidence="2 3">DSM 27848</strain>
    </source>
</reference>
<accession>A0ABU0CYL1</accession>
<dbReference type="PANTHER" id="PTHR46889">
    <property type="entry name" value="TRANSPOSASE INSF FOR INSERTION SEQUENCE IS3B-RELATED"/>
    <property type="match status" value="1"/>
</dbReference>
<comment type="caution">
    <text evidence="2">The sequence shown here is derived from an EMBL/GenBank/DDBJ whole genome shotgun (WGS) entry which is preliminary data.</text>
</comment>
<feature type="domain" description="Integrase catalytic" evidence="1">
    <location>
        <begin position="1"/>
        <end position="109"/>
    </location>
</feature>
<evidence type="ECO:0000313" key="2">
    <source>
        <dbReference type="EMBL" id="MDQ0341226.1"/>
    </source>
</evidence>
<dbReference type="InterPro" id="IPR012337">
    <property type="entry name" value="RNaseH-like_sf"/>
</dbReference>
<dbReference type="InterPro" id="IPR001584">
    <property type="entry name" value="Integrase_cat-core"/>
</dbReference>
<dbReference type="Gene3D" id="3.30.420.10">
    <property type="entry name" value="Ribonuclease H-like superfamily/Ribonuclease H"/>
    <property type="match status" value="1"/>
</dbReference>
<dbReference type="InterPro" id="IPR036397">
    <property type="entry name" value="RNaseH_sf"/>
</dbReference>
<sequence>MDLALEANPEATPLLHSDRGFQYTFPAFKRKMEKAEMVQSMSRVGRCIDNGPMEGFWGTLKCEKYYLKKYSTFEELKKDIEDYIHFYNQERLQKRLTGLSPIEYRAKAA</sequence>
<protein>
    <submittedName>
        <fullName evidence="2">Transposase InsO family protein</fullName>
    </submittedName>
</protein>
<evidence type="ECO:0000259" key="1">
    <source>
        <dbReference type="PROSITE" id="PS50994"/>
    </source>
</evidence>
<dbReference type="Proteomes" id="UP001232343">
    <property type="component" value="Unassembled WGS sequence"/>
</dbReference>
<dbReference type="PANTHER" id="PTHR46889:SF4">
    <property type="entry name" value="TRANSPOSASE INSO FOR INSERTION SEQUENCE ELEMENT IS911B-RELATED"/>
    <property type="match status" value="1"/>
</dbReference>
<proteinExistence type="predicted"/>
<keyword evidence="3" id="KW-1185">Reference proteome</keyword>
<dbReference type="Pfam" id="PF13333">
    <property type="entry name" value="rve_2"/>
    <property type="match status" value="1"/>
</dbReference>
<name>A0ABU0CYL1_9BACI</name>
<dbReference type="SUPFAM" id="SSF53098">
    <property type="entry name" value="Ribonuclease H-like"/>
    <property type="match status" value="1"/>
</dbReference>
<evidence type="ECO:0000313" key="3">
    <source>
        <dbReference type="Proteomes" id="UP001232343"/>
    </source>
</evidence>
<gene>
    <name evidence="2" type="ORF">J2S14_000019</name>
</gene>